<evidence type="ECO:0000313" key="2">
    <source>
        <dbReference type="EMBL" id="SFS07971.1"/>
    </source>
</evidence>
<reference evidence="2 3" key="1">
    <citation type="submission" date="2016-10" db="EMBL/GenBank/DDBJ databases">
        <authorList>
            <person name="de Groot N.N."/>
        </authorList>
    </citation>
    <scope>NUCLEOTIDE SEQUENCE [LARGE SCALE GENOMIC DNA]</scope>
    <source>
        <strain evidence="2 3">743A</strain>
    </source>
</reference>
<evidence type="ECO:0000313" key="3">
    <source>
        <dbReference type="Proteomes" id="UP000199659"/>
    </source>
</evidence>
<proteinExistence type="predicted"/>
<dbReference type="AlphaFoldDB" id="A0A1I6LWX9"/>
<accession>A0A1I6LWX9</accession>
<organism evidence="2 3">
    <name type="scientific">Anaeromicropila populeti</name>
    <dbReference type="NCBI Taxonomy" id="37658"/>
    <lineage>
        <taxon>Bacteria</taxon>
        <taxon>Bacillati</taxon>
        <taxon>Bacillota</taxon>
        <taxon>Clostridia</taxon>
        <taxon>Lachnospirales</taxon>
        <taxon>Lachnospiraceae</taxon>
        <taxon>Anaeromicropila</taxon>
    </lineage>
</organism>
<feature type="coiled-coil region" evidence="1">
    <location>
        <begin position="19"/>
        <end position="46"/>
    </location>
</feature>
<keyword evidence="1" id="KW-0175">Coiled coil</keyword>
<evidence type="ECO:0000256" key="1">
    <source>
        <dbReference type="SAM" id="Coils"/>
    </source>
</evidence>
<sequence>MVDENTILKKKINLLIDKVMEHENTISELKSINNSLLEEKKTLEKKIQNCVPNQEKENEKFYVNSTENEVYLFIQEFNKIIKKAVQDNAFIPYSYDTKNSHYFYKIEKDVFDQYVQELSVLGEQNFMNYCIGFLFIKSERNGRCTYNNNKIRVYFLNKKLIDVIAPELPAQEEQK</sequence>
<dbReference type="Proteomes" id="UP000199659">
    <property type="component" value="Unassembled WGS sequence"/>
</dbReference>
<dbReference type="RefSeq" id="WP_092564229.1">
    <property type="nucleotide sequence ID" value="NZ_FOYZ01000023.1"/>
</dbReference>
<dbReference type="EMBL" id="FOYZ01000023">
    <property type="protein sequence ID" value="SFS07971.1"/>
    <property type="molecule type" value="Genomic_DNA"/>
</dbReference>
<protein>
    <submittedName>
        <fullName evidence="2">Uncharacterized protein</fullName>
    </submittedName>
</protein>
<gene>
    <name evidence="2" type="ORF">SAMN05661086_03634</name>
</gene>
<keyword evidence="3" id="KW-1185">Reference proteome</keyword>
<dbReference type="STRING" id="37658.SAMN05661086_03634"/>
<name>A0A1I6LWX9_9FIRM</name>